<dbReference type="InterPro" id="IPR037027">
    <property type="entry name" value="YqgF/RNaseH-like_dom_sf"/>
</dbReference>
<dbReference type="SUPFAM" id="SSF53098">
    <property type="entry name" value="Ribonuclease H-like"/>
    <property type="match status" value="1"/>
</dbReference>
<dbReference type="GO" id="GO:0005829">
    <property type="term" value="C:cytosol"/>
    <property type="evidence" value="ECO:0007669"/>
    <property type="project" value="TreeGrafter"/>
</dbReference>
<dbReference type="AlphaFoldDB" id="A0A1T4L9P4"/>
<dbReference type="Proteomes" id="UP000190389">
    <property type="component" value="Unassembled WGS sequence"/>
</dbReference>
<gene>
    <name evidence="7" type="ORF">SAMN02745154_00381</name>
</gene>
<dbReference type="InterPro" id="IPR012337">
    <property type="entry name" value="RNaseH-like_sf"/>
</dbReference>
<protein>
    <recommendedName>
        <fullName evidence="5">Putative pre-16S rRNA nuclease</fullName>
        <ecNumber evidence="5">3.1.-.-</ecNumber>
    </recommendedName>
</protein>
<evidence type="ECO:0000256" key="1">
    <source>
        <dbReference type="ARBA" id="ARBA00022490"/>
    </source>
</evidence>
<dbReference type="Gene3D" id="3.30.420.140">
    <property type="entry name" value="YqgF/RNase H-like domain"/>
    <property type="match status" value="1"/>
</dbReference>
<dbReference type="HAMAP" id="MF_00651">
    <property type="entry name" value="Nuclease_YqgF"/>
    <property type="match status" value="1"/>
</dbReference>
<dbReference type="PANTHER" id="PTHR33317:SF4">
    <property type="entry name" value="POLYNUCLEOTIDYL TRANSFERASE, RIBONUCLEASE H-LIKE SUPERFAMILY PROTEIN"/>
    <property type="match status" value="1"/>
</dbReference>
<evidence type="ECO:0000313" key="8">
    <source>
        <dbReference type="Proteomes" id="UP000190389"/>
    </source>
</evidence>
<keyword evidence="2 5" id="KW-0690">Ribosome biogenesis</keyword>
<dbReference type="InterPro" id="IPR006641">
    <property type="entry name" value="YqgF/RNaseH-like_dom"/>
</dbReference>
<dbReference type="PANTHER" id="PTHR33317">
    <property type="entry name" value="POLYNUCLEOTIDYL TRANSFERASE, RIBONUCLEASE H-LIKE SUPERFAMILY PROTEIN"/>
    <property type="match status" value="1"/>
</dbReference>
<dbReference type="RefSeq" id="WP_078747108.1">
    <property type="nucleotide sequence ID" value="NZ_CP137850.1"/>
</dbReference>
<dbReference type="GO" id="GO:0004518">
    <property type="term" value="F:nuclease activity"/>
    <property type="evidence" value="ECO:0007669"/>
    <property type="project" value="UniProtKB-KW"/>
</dbReference>
<comment type="subcellular location">
    <subcellularLocation>
        <location evidence="5">Cytoplasm</location>
    </subcellularLocation>
</comment>
<dbReference type="SMART" id="SM00732">
    <property type="entry name" value="YqgFc"/>
    <property type="match status" value="1"/>
</dbReference>
<comment type="function">
    <text evidence="5">Could be a nuclease involved in processing of the 5'-end of pre-16S rRNA.</text>
</comment>
<proteinExistence type="inferred from homology"/>
<comment type="similarity">
    <text evidence="5">Belongs to the YqgF HJR family.</text>
</comment>
<evidence type="ECO:0000256" key="2">
    <source>
        <dbReference type="ARBA" id="ARBA00022517"/>
    </source>
</evidence>
<keyword evidence="3 5" id="KW-0540">Nuclease</keyword>
<evidence type="ECO:0000256" key="5">
    <source>
        <dbReference type="HAMAP-Rule" id="MF_00651"/>
    </source>
</evidence>
<dbReference type="NCBIfam" id="TIGR00250">
    <property type="entry name" value="RNAse_H_YqgF"/>
    <property type="match status" value="1"/>
</dbReference>
<organism evidence="7 8">
    <name type="scientific">Mycoplasmopsis verecunda</name>
    <dbReference type="NCBI Taxonomy" id="171291"/>
    <lineage>
        <taxon>Bacteria</taxon>
        <taxon>Bacillati</taxon>
        <taxon>Mycoplasmatota</taxon>
        <taxon>Mycoplasmoidales</taxon>
        <taxon>Metamycoplasmataceae</taxon>
        <taxon>Mycoplasmopsis</taxon>
    </lineage>
</organism>
<evidence type="ECO:0000313" key="7">
    <source>
        <dbReference type="EMBL" id="SJZ51354.1"/>
    </source>
</evidence>
<evidence type="ECO:0000259" key="6">
    <source>
        <dbReference type="SMART" id="SM00732"/>
    </source>
</evidence>
<dbReference type="InterPro" id="IPR005227">
    <property type="entry name" value="YqgF"/>
</dbReference>
<evidence type="ECO:0000256" key="4">
    <source>
        <dbReference type="ARBA" id="ARBA00022801"/>
    </source>
</evidence>
<dbReference type="STRING" id="171291.SAMN02745154_00381"/>
<keyword evidence="4 5" id="KW-0378">Hydrolase</keyword>
<feature type="domain" description="YqgF/RNase H-like" evidence="6">
    <location>
        <begin position="1"/>
        <end position="105"/>
    </location>
</feature>
<dbReference type="GO" id="GO:0016788">
    <property type="term" value="F:hydrolase activity, acting on ester bonds"/>
    <property type="evidence" value="ECO:0007669"/>
    <property type="project" value="UniProtKB-UniRule"/>
</dbReference>
<dbReference type="CDD" id="cd16964">
    <property type="entry name" value="YqgF"/>
    <property type="match status" value="1"/>
</dbReference>
<dbReference type="EC" id="3.1.-.-" evidence="5"/>
<dbReference type="GO" id="GO:0000967">
    <property type="term" value="P:rRNA 5'-end processing"/>
    <property type="evidence" value="ECO:0007669"/>
    <property type="project" value="UniProtKB-UniRule"/>
</dbReference>
<dbReference type="OrthoDB" id="9796140at2"/>
<keyword evidence="8" id="KW-1185">Reference proteome</keyword>
<name>A0A1T4L9P4_9BACT</name>
<keyword evidence="1 5" id="KW-0963">Cytoplasm</keyword>
<evidence type="ECO:0000256" key="3">
    <source>
        <dbReference type="ARBA" id="ARBA00022722"/>
    </source>
</evidence>
<dbReference type="Pfam" id="PF03652">
    <property type="entry name" value="RuvX"/>
    <property type="match status" value="1"/>
</dbReference>
<accession>A0A1T4L9P4</accession>
<reference evidence="8" key="1">
    <citation type="submission" date="2017-02" db="EMBL/GenBank/DDBJ databases">
        <authorList>
            <person name="Varghese N."/>
            <person name="Submissions S."/>
        </authorList>
    </citation>
    <scope>NUCLEOTIDE SEQUENCE [LARGE SCALE GENOMIC DNA]</scope>
    <source>
        <strain evidence="8">ATCC 27862</strain>
    </source>
</reference>
<sequence>MRKLGLDLGIKSCGFAITDESEIIATALENYLFEENNFDSALDRVKYYLEQYKGKIDGIVLGYPLKISGDKSERTYMVENFKTKLENELNLPVLLVNEQYSTKRANEAMMQAGLTQQKRKTHKDKLAALIILQDYLDYYRNKWGK</sequence>
<dbReference type="EMBL" id="FUXF01000010">
    <property type="protein sequence ID" value="SJZ51354.1"/>
    <property type="molecule type" value="Genomic_DNA"/>
</dbReference>